<dbReference type="Proteomes" id="UP000295388">
    <property type="component" value="Unassembled WGS sequence"/>
</dbReference>
<evidence type="ECO:0000313" key="1">
    <source>
        <dbReference type="EMBL" id="TDO29458.1"/>
    </source>
</evidence>
<dbReference type="RefSeq" id="WP_238166201.1">
    <property type="nucleotide sequence ID" value="NZ_SNWQ01000049.1"/>
</dbReference>
<dbReference type="EMBL" id="SNWQ01000049">
    <property type="protein sequence ID" value="TDO29458.1"/>
    <property type="molecule type" value="Genomic_DNA"/>
</dbReference>
<evidence type="ECO:0000313" key="2">
    <source>
        <dbReference type="Proteomes" id="UP000295388"/>
    </source>
</evidence>
<sequence>TPRHMHDTPLFTTTLLQATAPRSQPMPGEKTSVRVIDTAAGQTCSNKEAAFSWNQTGPAGPPGPAGSQAAYLARHDPREGGIDIEAGVREILESVDFTTVEPGWYFIAAQVHVVQGGTGKVKCLLGGGNEEPYGVDFDSVELSVGGVIRLQTTIYVYERPVELSCTAEGLADGEVARVTEDELTMIGIAPEQR</sequence>
<keyword evidence="2" id="KW-1185">Reference proteome</keyword>
<organism evidence="1 2">
    <name type="scientific">Kribbella caucasensis</name>
    <dbReference type="NCBI Taxonomy" id="2512215"/>
    <lineage>
        <taxon>Bacteria</taxon>
        <taxon>Bacillati</taxon>
        <taxon>Actinomycetota</taxon>
        <taxon>Actinomycetes</taxon>
        <taxon>Propionibacteriales</taxon>
        <taxon>Kribbellaceae</taxon>
        <taxon>Kribbella</taxon>
    </lineage>
</organism>
<name>A0A4V3C5D2_9ACTN</name>
<accession>A0A4V3C5D2</accession>
<dbReference type="AlphaFoldDB" id="A0A4V3C5D2"/>
<comment type="caution">
    <text evidence="1">The sequence shown here is derived from an EMBL/GenBank/DDBJ whole genome shotgun (WGS) entry which is preliminary data.</text>
</comment>
<reference evidence="1 2" key="1">
    <citation type="submission" date="2019-03" db="EMBL/GenBank/DDBJ databases">
        <title>Genomic Encyclopedia of Type Strains, Phase III (KMG-III): the genomes of soil and plant-associated and newly described type strains.</title>
        <authorList>
            <person name="Whitman W."/>
        </authorList>
    </citation>
    <scope>NUCLEOTIDE SEQUENCE [LARGE SCALE GENOMIC DNA]</scope>
    <source>
        <strain evidence="1 2">VKM Ac-2527</strain>
    </source>
</reference>
<protein>
    <submittedName>
        <fullName evidence="1">Uncharacterized protein</fullName>
    </submittedName>
</protein>
<gene>
    <name evidence="1" type="ORF">EV643_1491</name>
</gene>
<proteinExistence type="predicted"/>
<feature type="non-terminal residue" evidence="1">
    <location>
        <position position="1"/>
    </location>
</feature>